<sequence>MPAKRFWLNSNQTVPSLFTVGADFQCGNVECFARLSALAVCFFNAPCISALAQRTHGHLIKNALAACLIFSSGPLPNALHRTKRVLPNISSDSCSDCEIGPTSLSSTSY</sequence>
<name>A0ABP0GL83_CLALP</name>
<accession>A0ABP0GL83</accession>
<dbReference type="Proteomes" id="UP001642483">
    <property type="component" value="Unassembled WGS sequence"/>
</dbReference>
<proteinExistence type="predicted"/>
<evidence type="ECO:0000313" key="1">
    <source>
        <dbReference type="EMBL" id="CAK8692510.1"/>
    </source>
</evidence>
<protein>
    <submittedName>
        <fullName evidence="1">Uncharacterized protein</fullName>
    </submittedName>
</protein>
<reference evidence="1 2" key="1">
    <citation type="submission" date="2024-02" db="EMBL/GenBank/DDBJ databases">
        <authorList>
            <person name="Daric V."/>
            <person name="Darras S."/>
        </authorList>
    </citation>
    <scope>NUCLEOTIDE SEQUENCE [LARGE SCALE GENOMIC DNA]</scope>
</reference>
<comment type="caution">
    <text evidence="1">The sequence shown here is derived from an EMBL/GenBank/DDBJ whole genome shotgun (WGS) entry which is preliminary data.</text>
</comment>
<organism evidence="1 2">
    <name type="scientific">Clavelina lepadiformis</name>
    <name type="common">Light-bulb sea squirt</name>
    <name type="synonym">Ascidia lepadiformis</name>
    <dbReference type="NCBI Taxonomy" id="159417"/>
    <lineage>
        <taxon>Eukaryota</taxon>
        <taxon>Metazoa</taxon>
        <taxon>Chordata</taxon>
        <taxon>Tunicata</taxon>
        <taxon>Ascidiacea</taxon>
        <taxon>Aplousobranchia</taxon>
        <taxon>Clavelinidae</taxon>
        <taxon>Clavelina</taxon>
    </lineage>
</organism>
<keyword evidence="2" id="KW-1185">Reference proteome</keyword>
<dbReference type="EMBL" id="CAWYQH010000130">
    <property type="protein sequence ID" value="CAK8692510.1"/>
    <property type="molecule type" value="Genomic_DNA"/>
</dbReference>
<gene>
    <name evidence="1" type="ORF">CVLEPA_LOCUS25774</name>
</gene>
<evidence type="ECO:0000313" key="2">
    <source>
        <dbReference type="Proteomes" id="UP001642483"/>
    </source>
</evidence>